<comment type="caution">
    <text evidence="5">The sequence shown here is derived from an EMBL/GenBank/DDBJ whole genome shotgun (WGS) entry which is preliminary data.</text>
</comment>
<feature type="compositionally biased region" description="Low complexity" evidence="3">
    <location>
        <begin position="412"/>
        <end position="425"/>
    </location>
</feature>
<dbReference type="OrthoDB" id="3205221at2"/>
<evidence type="ECO:0000256" key="1">
    <source>
        <dbReference type="ARBA" id="ARBA00010062"/>
    </source>
</evidence>
<gene>
    <name evidence="5" type="ORF">CC117_05845</name>
</gene>
<evidence type="ECO:0000256" key="3">
    <source>
        <dbReference type="SAM" id="MobiDB-lite"/>
    </source>
</evidence>
<dbReference type="Proteomes" id="UP000179627">
    <property type="component" value="Unassembled WGS sequence"/>
</dbReference>
<accession>A0A1S1QDY6</accession>
<dbReference type="PANTHER" id="PTHR30483">
    <property type="entry name" value="LEUCINE-SPECIFIC-BINDING PROTEIN"/>
    <property type="match status" value="1"/>
</dbReference>
<reference evidence="6" key="1">
    <citation type="submission" date="2016-07" db="EMBL/GenBank/DDBJ databases">
        <title>Sequence Frankia sp. strain CcI1.17.</title>
        <authorList>
            <person name="Ghodhbane-Gtari F."/>
            <person name="Swanson E."/>
            <person name="Gueddou A."/>
            <person name="Morris K."/>
            <person name="Hezbri K."/>
            <person name="Ktari A."/>
            <person name="Nouioui I."/>
            <person name="Abebe-Akele F."/>
            <person name="Simpson S."/>
            <person name="Thomas K."/>
            <person name="Gtari M."/>
            <person name="Tisa L.S."/>
            <person name="Hurst S."/>
        </authorList>
    </citation>
    <scope>NUCLEOTIDE SEQUENCE [LARGE SCALE GENOMIC DNA]</scope>
    <source>
        <strain evidence="6">Cc1.17</strain>
    </source>
</reference>
<feature type="compositionally biased region" description="Low complexity" evidence="3">
    <location>
        <begin position="390"/>
        <end position="400"/>
    </location>
</feature>
<evidence type="ECO:0000313" key="5">
    <source>
        <dbReference type="EMBL" id="OHV30474.1"/>
    </source>
</evidence>
<dbReference type="Pfam" id="PF13458">
    <property type="entry name" value="Peripla_BP_6"/>
    <property type="match status" value="1"/>
</dbReference>
<feature type="compositionally biased region" description="Gly residues" evidence="3">
    <location>
        <begin position="426"/>
        <end position="440"/>
    </location>
</feature>
<dbReference type="AlphaFoldDB" id="A0A1S1QDY6"/>
<comment type="similarity">
    <text evidence="1">Belongs to the leucine-binding protein family.</text>
</comment>
<dbReference type="InterPro" id="IPR028082">
    <property type="entry name" value="Peripla_BP_I"/>
</dbReference>
<keyword evidence="2" id="KW-0732">Signal</keyword>
<dbReference type="EMBL" id="MBLM01000152">
    <property type="protein sequence ID" value="OHV30474.1"/>
    <property type="molecule type" value="Genomic_DNA"/>
</dbReference>
<sequence>MTTPLPVALVTPLTGPDAAVGLAALRGMTLWARDERLPPPWDEIGVTAYDAYPDPVRAMRAAVAAEPAAIFGPVGARAALAALGATNRLVINAGAPSTRFVRQAFPHIVNMAAPASTWPRGVLAAIRSVDRQARRVALLASGEMAVELTSVCRAAARAQGYEVASNTFAPGRGGAAARPLAPADVLIVHGSAEDELEIANILLRRSWRAAAFSTAVSAEATATLGALREGLLAPASWAPDNAAETGTGPTARQFSVDFTALHGVPPTTTAAWAYVSGLILGRCIRHSGGIGDASILAAARGLDTTTLLGRFRLDQATGLQVGHQVPIVQWQSGASWTVWPRDAARAPFHHPRWNAPPPGGLAGAHNGPDAVTRNPADRRAPAAAPDDRSAGAPPAGTGPEPTLPLPSQGGASPRPFGLGRPRPGLGTSGLGTGGLGGRGFGPRRPS</sequence>
<feature type="domain" description="Leucine-binding protein" evidence="4">
    <location>
        <begin position="213"/>
        <end position="333"/>
    </location>
</feature>
<evidence type="ECO:0000313" key="6">
    <source>
        <dbReference type="Proteomes" id="UP000179627"/>
    </source>
</evidence>
<dbReference type="Gene3D" id="3.40.50.2300">
    <property type="match status" value="2"/>
</dbReference>
<name>A0A1S1QDY6_9ACTN</name>
<dbReference type="RefSeq" id="WP_071088997.1">
    <property type="nucleotide sequence ID" value="NZ_MBLM01000152.1"/>
</dbReference>
<dbReference type="SUPFAM" id="SSF53822">
    <property type="entry name" value="Periplasmic binding protein-like I"/>
    <property type="match status" value="1"/>
</dbReference>
<evidence type="ECO:0000256" key="2">
    <source>
        <dbReference type="ARBA" id="ARBA00022729"/>
    </source>
</evidence>
<keyword evidence="6" id="KW-1185">Reference proteome</keyword>
<proteinExistence type="inferred from homology"/>
<dbReference type="PANTHER" id="PTHR30483:SF6">
    <property type="entry name" value="PERIPLASMIC BINDING PROTEIN OF ABC TRANSPORTER FOR NATURAL AMINO ACIDS"/>
    <property type="match status" value="1"/>
</dbReference>
<dbReference type="InterPro" id="IPR028081">
    <property type="entry name" value="Leu-bd"/>
</dbReference>
<protein>
    <submittedName>
        <fullName evidence="5">Branched-chain amino acid-binding protein</fullName>
    </submittedName>
</protein>
<feature type="region of interest" description="Disordered" evidence="3">
    <location>
        <begin position="348"/>
        <end position="446"/>
    </location>
</feature>
<organism evidence="5 6">
    <name type="scientific">Parafrankia colletiae</name>
    <dbReference type="NCBI Taxonomy" id="573497"/>
    <lineage>
        <taxon>Bacteria</taxon>
        <taxon>Bacillati</taxon>
        <taxon>Actinomycetota</taxon>
        <taxon>Actinomycetes</taxon>
        <taxon>Frankiales</taxon>
        <taxon>Frankiaceae</taxon>
        <taxon>Parafrankia</taxon>
    </lineage>
</organism>
<evidence type="ECO:0000259" key="4">
    <source>
        <dbReference type="Pfam" id="PF13458"/>
    </source>
</evidence>
<dbReference type="InterPro" id="IPR051010">
    <property type="entry name" value="BCAA_transport"/>
</dbReference>
<feature type="compositionally biased region" description="Basic and acidic residues" evidence="3">
    <location>
        <begin position="375"/>
        <end position="389"/>
    </location>
</feature>